<dbReference type="PANTHER" id="PTHR24286:SF384">
    <property type="entry name" value="P450, PUTATIVE (EUROFUNG)-RELATED"/>
    <property type="match status" value="1"/>
</dbReference>
<evidence type="ECO:0000256" key="1">
    <source>
        <dbReference type="ARBA" id="ARBA00010617"/>
    </source>
</evidence>
<feature type="compositionally biased region" description="Low complexity" evidence="9">
    <location>
        <begin position="470"/>
        <end position="483"/>
    </location>
</feature>
<keyword evidence="5 7" id="KW-0408">Iron</keyword>
<name>A0A2V0NKY3_9CHLO</name>
<sequence length="491" mass="51773">MRVAAIAEPSSFPPPHDSAAAAPAPPPPLPDGRQPWWRVPKQLLRPAAYFEDVLKGRDVAVGQFAVFRDTVFIGSAPLARELLGSEARSGINIGWPPSFVKLIGSHGVSLVADPEAHKQTRALMMPFFSPDAVAAKMPAVQGTARRYLAEWVASPAPFSAYDGMKRFTFDVLVLELGLAAEEVSRMSALFQIWTRGFMPPTVPLPFTPMGKGMAARRKIRDTLLTIFAAGRLPPDGLVARLQAHFGDNTEAVIDNIITLIFAGHDTSSSALTSMLAALAADPRALARLADEQAAVLAAHGEALTPAAVAAAPYATAVIRETLRIRPVVAGAMRTAVRDVELPGGLVIPRGCPMAVAFSAMAAREPAWQADRGEFRPERFLTGGGSGSGGSGGPESLAPQPAGFNPFGIGTRYCLGSHLALAEMGAMVAELGRLGGSHALEVEQPGRWEEFPILRPDNGLPTRFVRKGPRASAAEPAGSVAADARGLCDQPA</sequence>
<evidence type="ECO:0000256" key="4">
    <source>
        <dbReference type="ARBA" id="ARBA00023002"/>
    </source>
</evidence>
<evidence type="ECO:0000256" key="5">
    <source>
        <dbReference type="ARBA" id="ARBA00023004"/>
    </source>
</evidence>
<feature type="region of interest" description="Disordered" evidence="9">
    <location>
        <begin position="467"/>
        <end position="491"/>
    </location>
</feature>
<dbReference type="InParanoid" id="A0A2V0NKY3"/>
<dbReference type="Gene3D" id="1.10.630.10">
    <property type="entry name" value="Cytochrome P450"/>
    <property type="match status" value="1"/>
</dbReference>
<proteinExistence type="inferred from homology"/>
<evidence type="ECO:0000256" key="7">
    <source>
        <dbReference type="PIRSR" id="PIRSR602401-1"/>
    </source>
</evidence>
<dbReference type="InterPro" id="IPR036396">
    <property type="entry name" value="Cyt_P450_sf"/>
</dbReference>
<dbReference type="GO" id="GO:0016705">
    <property type="term" value="F:oxidoreductase activity, acting on paired donors, with incorporation or reduction of molecular oxygen"/>
    <property type="evidence" value="ECO:0007669"/>
    <property type="project" value="InterPro"/>
</dbReference>
<dbReference type="OrthoDB" id="545871at2759"/>
<dbReference type="GO" id="GO:0020037">
    <property type="term" value="F:heme binding"/>
    <property type="evidence" value="ECO:0007669"/>
    <property type="project" value="InterPro"/>
</dbReference>
<dbReference type="PANTHER" id="PTHR24286">
    <property type="entry name" value="CYTOCHROME P450 26"/>
    <property type="match status" value="1"/>
</dbReference>
<evidence type="ECO:0000256" key="3">
    <source>
        <dbReference type="ARBA" id="ARBA00022723"/>
    </source>
</evidence>
<keyword evidence="3 7" id="KW-0479">Metal-binding</keyword>
<comment type="cofactor">
    <cofactor evidence="7">
        <name>heme</name>
        <dbReference type="ChEBI" id="CHEBI:30413"/>
    </cofactor>
</comment>
<dbReference type="GO" id="GO:0004497">
    <property type="term" value="F:monooxygenase activity"/>
    <property type="evidence" value="ECO:0007669"/>
    <property type="project" value="UniProtKB-KW"/>
</dbReference>
<evidence type="ECO:0000256" key="2">
    <source>
        <dbReference type="ARBA" id="ARBA00022617"/>
    </source>
</evidence>
<keyword evidence="6 8" id="KW-0503">Monooxygenase</keyword>
<feature type="region of interest" description="Disordered" evidence="9">
    <location>
        <begin position="371"/>
        <end position="398"/>
    </location>
</feature>
<gene>
    <name evidence="10" type="ORF">Rsub_00730</name>
</gene>
<feature type="compositionally biased region" description="Gly residues" evidence="9">
    <location>
        <begin position="381"/>
        <end position="392"/>
    </location>
</feature>
<dbReference type="Pfam" id="PF00067">
    <property type="entry name" value="p450"/>
    <property type="match status" value="1"/>
</dbReference>
<feature type="region of interest" description="Disordered" evidence="9">
    <location>
        <begin position="1"/>
        <end position="33"/>
    </location>
</feature>
<comment type="similarity">
    <text evidence="1 8">Belongs to the cytochrome P450 family.</text>
</comment>
<protein>
    <submittedName>
        <fullName evidence="10">Cytochrome P450</fullName>
    </submittedName>
</protein>
<dbReference type="SUPFAM" id="SSF48264">
    <property type="entry name" value="Cytochrome P450"/>
    <property type="match status" value="1"/>
</dbReference>
<evidence type="ECO:0000313" key="10">
    <source>
        <dbReference type="EMBL" id="GBF88018.1"/>
    </source>
</evidence>
<keyword evidence="11" id="KW-1185">Reference proteome</keyword>
<dbReference type="STRING" id="307507.A0A2V0NKY3"/>
<dbReference type="PRINTS" id="PR00385">
    <property type="entry name" value="P450"/>
</dbReference>
<dbReference type="InterPro" id="IPR017972">
    <property type="entry name" value="Cyt_P450_CS"/>
</dbReference>
<reference evidence="10 11" key="1">
    <citation type="journal article" date="2018" name="Sci. Rep.">
        <title>Raphidocelis subcapitata (=Pseudokirchneriella subcapitata) provides an insight into genome evolution and environmental adaptations in the Sphaeropleales.</title>
        <authorList>
            <person name="Suzuki S."/>
            <person name="Yamaguchi H."/>
            <person name="Nakajima N."/>
            <person name="Kawachi M."/>
        </authorList>
    </citation>
    <scope>NUCLEOTIDE SEQUENCE [LARGE SCALE GENOMIC DNA]</scope>
    <source>
        <strain evidence="10 11">NIES-35</strain>
    </source>
</reference>
<dbReference type="GO" id="GO:0005506">
    <property type="term" value="F:iron ion binding"/>
    <property type="evidence" value="ECO:0007669"/>
    <property type="project" value="InterPro"/>
</dbReference>
<dbReference type="AlphaFoldDB" id="A0A2V0NKY3"/>
<dbReference type="PRINTS" id="PR00463">
    <property type="entry name" value="EP450I"/>
</dbReference>
<evidence type="ECO:0000256" key="8">
    <source>
        <dbReference type="RuleBase" id="RU000461"/>
    </source>
</evidence>
<evidence type="ECO:0000313" key="11">
    <source>
        <dbReference type="Proteomes" id="UP000247498"/>
    </source>
</evidence>
<comment type="caution">
    <text evidence="10">The sequence shown here is derived from an EMBL/GenBank/DDBJ whole genome shotgun (WGS) entry which is preliminary data.</text>
</comment>
<dbReference type="PROSITE" id="PS00086">
    <property type="entry name" value="CYTOCHROME_P450"/>
    <property type="match status" value="1"/>
</dbReference>
<keyword evidence="2 7" id="KW-0349">Heme</keyword>
<dbReference type="Proteomes" id="UP000247498">
    <property type="component" value="Unassembled WGS sequence"/>
</dbReference>
<keyword evidence="4 8" id="KW-0560">Oxidoreductase</keyword>
<dbReference type="FunCoup" id="A0A2V0NKY3">
    <property type="interactions" value="183"/>
</dbReference>
<evidence type="ECO:0000256" key="6">
    <source>
        <dbReference type="ARBA" id="ARBA00023033"/>
    </source>
</evidence>
<dbReference type="InterPro" id="IPR002401">
    <property type="entry name" value="Cyt_P450_E_grp-I"/>
</dbReference>
<evidence type="ECO:0000256" key="9">
    <source>
        <dbReference type="SAM" id="MobiDB-lite"/>
    </source>
</evidence>
<dbReference type="InterPro" id="IPR001128">
    <property type="entry name" value="Cyt_P450"/>
</dbReference>
<organism evidence="10 11">
    <name type="scientific">Raphidocelis subcapitata</name>
    <dbReference type="NCBI Taxonomy" id="307507"/>
    <lineage>
        <taxon>Eukaryota</taxon>
        <taxon>Viridiplantae</taxon>
        <taxon>Chlorophyta</taxon>
        <taxon>core chlorophytes</taxon>
        <taxon>Chlorophyceae</taxon>
        <taxon>CS clade</taxon>
        <taxon>Sphaeropleales</taxon>
        <taxon>Selenastraceae</taxon>
        <taxon>Raphidocelis</taxon>
    </lineage>
</organism>
<accession>A0A2V0NKY3</accession>
<dbReference type="GO" id="GO:0016125">
    <property type="term" value="P:sterol metabolic process"/>
    <property type="evidence" value="ECO:0007669"/>
    <property type="project" value="TreeGrafter"/>
</dbReference>
<feature type="binding site" description="axial binding residue" evidence="7">
    <location>
        <position position="413"/>
    </location>
    <ligand>
        <name>heme</name>
        <dbReference type="ChEBI" id="CHEBI:30413"/>
    </ligand>
    <ligandPart>
        <name>Fe</name>
        <dbReference type="ChEBI" id="CHEBI:18248"/>
    </ligandPart>
</feature>
<dbReference type="EMBL" id="BDRX01000003">
    <property type="protein sequence ID" value="GBF88018.1"/>
    <property type="molecule type" value="Genomic_DNA"/>
</dbReference>